<evidence type="ECO:0000256" key="1">
    <source>
        <dbReference type="SAM" id="MobiDB-lite"/>
    </source>
</evidence>
<dbReference type="Pfam" id="PF13385">
    <property type="entry name" value="Laminin_G_3"/>
    <property type="match status" value="1"/>
</dbReference>
<evidence type="ECO:0000256" key="2">
    <source>
        <dbReference type="SAM" id="SignalP"/>
    </source>
</evidence>
<evidence type="ECO:0000313" key="4">
    <source>
        <dbReference type="EMBL" id="MFC3153609.1"/>
    </source>
</evidence>
<dbReference type="Pfam" id="PF23981">
    <property type="entry name" value="DUF7305"/>
    <property type="match status" value="1"/>
</dbReference>
<keyword evidence="2" id="KW-0732">Signal</keyword>
<feature type="signal peptide" evidence="2">
    <location>
        <begin position="1"/>
        <end position="26"/>
    </location>
</feature>
<dbReference type="PROSITE" id="PS51257">
    <property type="entry name" value="PROKAR_LIPOPROTEIN"/>
    <property type="match status" value="1"/>
</dbReference>
<dbReference type="Gene3D" id="2.60.120.200">
    <property type="match status" value="1"/>
</dbReference>
<feature type="domain" description="PA14" evidence="3">
    <location>
        <begin position="519"/>
        <end position="660"/>
    </location>
</feature>
<accession>A0ABV7HLI3</accession>
<reference evidence="5" key="1">
    <citation type="journal article" date="2019" name="Int. J. Syst. Evol. Microbiol.">
        <title>The Global Catalogue of Microorganisms (GCM) 10K type strain sequencing project: providing services to taxonomists for standard genome sequencing and annotation.</title>
        <authorList>
            <consortium name="The Broad Institute Genomics Platform"/>
            <consortium name="The Broad Institute Genome Sequencing Center for Infectious Disease"/>
            <person name="Wu L."/>
            <person name="Ma J."/>
        </authorList>
    </citation>
    <scope>NUCLEOTIDE SEQUENCE [LARGE SCALE GENOMIC DNA]</scope>
    <source>
        <strain evidence="5">KCTC 52141</strain>
    </source>
</reference>
<dbReference type="RefSeq" id="WP_382413456.1">
    <property type="nucleotide sequence ID" value="NZ_AP031500.1"/>
</dbReference>
<dbReference type="InterPro" id="IPR037524">
    <property type="entry name" value="PA14/GLEYA"/>
</dbReference>
<organism evidence="4 5">
    <name type="scientific">Gilvimarinus japonicus</name>
    <dbReference type="NCBI Taxonomy" id="1796469"/>
    <lineage>
        <taxon>Bacteria</taxon>
        <taxon>Pseudomonadati</taxon>
        <taxon>Pseudomonadota</taxon>
        <taxon>Gammaproteobacteria</taxon>
        <taxon>Cellvibrionales</taxon>
        <taxon>Cellvibrionaceae</taxon>
        <taxon>Gilvimarinus</taxon>
    </lineage>
</organism>
<gene>
    <name evidence="4" type="ORF">ACFOEB_00200</name>
</gene>
<dbReference type="InterPro" id="IPR011658">
    <property type="entry name" value="PA14_dom"/>
</dbReference>
<feature type="chain" id="PRO_5046437819" evidence="2">
    <location>
        <begin position="27"/>
        <end position="1385"/>
    </location>
</feature>
<dbReference type="Pfam" id="PF20419">
    <property type="entry name" value="DUF6701"/>
    <property type="match status" value="1"/>
</dbReference>
<dbReference type="SUPFAM" id="SSF56988">
    <property type="entry name" value="Anthrax protective antigen"/>
    <property type="match status" value="1"/>
</dbReference>
<dbReference type="InterPro" id="IPR055729">
    <property type="entry name" value="DUF7305"/>
</dbReference>
<protein>
    <submittedName>
        <fullName evidence="4">DUF6701 domain-containing protein</fullName>
    </submittedName>
</protein>
<dbReference type="InterPro" id="IPR046524">
    <property type="entry name" value="DUF6701"/>
</dbReference>
<dbReference type="Gene3D" id="3.90.182.10">
    <property type="entry name" value="Toxin - Anthrax Protective Antigen,domain 1"/>
    <property type="match status" value="1"/>
</dbReference>
<evidence type="ECO:0000259" key="3">
    <source>
        <dbReference type="PROSITE" id="PS51820"/>
    </source>
</evidence>
<dbReference type="SUPFAM" id="SSF49899">
    <property type="entry name" value="Concanavalin A-like lectins/glucanases"/>
    <property type="match status" value="1"/>
</dbReference>
<proteinExistence type="predicted"/>
<dbReference type="EMBL" id="JBHRTL010000001">
    <property type="protein sequence ID" value="MFC3153609.1"/>
    <property type="molecule type" value="Genomic_DNA"/>
</dbReference>
<name>A0ABV7HLI3_9GAMM</name>
<dbReference type="Pfam" id="PF07691">
    <property type="entry name" value="PA14"/>
    <property type="match status" value="1"/>
</dbReference>
<evidence type="ECO:0000313" key="5">
    <source>
        <dbReference type="Proteomes" id="UP001595548"/>
    </source>
</evidence>
<keyword evidence="5" id="KW-1185">Reference proteome</keyword>
<dbReference type="Proteomes" id="UP001595548">
    <property type="component" value="Unassembled WGS sequence"/>
</dbReference>
<dbReference type="SMART" id="SM00758">
    <property type="entry name" value="PA14"/>
    <property type="match status" value="1"/>
</dbReference>
<feature type="compositionally biased region" description="Polar residues" evidence="1">
    <location>
        <begin position="307"/>
        <end position="324"/>
    </location>
</feature>
<sequence>MAASRRSVYVFLCTLFLFALSSPAWSVSCAAVFTNGWQTNTSGGQIGAGYQALVTGGSNIIDSPNLSVQNPPGQPSCGGGTCTISGNPAAPAPVTFITGTASNGAISVGYQGSASRAEGDYGNVTLENQSQFTFTTNNGTYYTKTFVARDRATLNLAPGSYWVDGNLSLANDVVVRRQGGSGTVRLFVKGNVTINFAASFANFSAGDLLIYATGNVSLQTRLNIPAFVYAVGSVQTNNYQGQLTGAMSGAQLTIGQEHRVNFAGGVLNSVDFAPFCGQINPPAVLQANWRFDEFSWQGNAGEVLDSSVNNRHGTASGDASTLQDNPAVAGDPGTCRYGTLDGNGDYVTVAGLSNTLNDSASLAFWIKTTQTGDDVGWRAPGITGVEVAGGSDDIFWGWLDSSGRIGLSVGNTYNTKSNLSINNGTWRHVALTRNAASGDYKIYIDGALDSSGAGPTGIIGTAYNRLGRIEDTGGTPVDFAGQLDEVYLYSGVLTDTEVSELRNRTHPCPGEVCPTDDGEPRGGLLGDYYNTRDFSGALAGRRVDAPIDFNWTDGPPGVNGVTQDQFSVRWNGSIRATETGAYRFQTASDDGVRLWVDNQLVINRWNDHAVTTDTSNAVNLEAGGVYPVRMEFYENGGLAEIRLRWRTPSSSNYVPIPAGADAPSLTSGLYYCGTDQVAYYEIAHAGRGLTCEAEPITITAFDSTGTPVAPQAGTNLSLGTSPATGVWPEGEVYIFNGTESQIIRYLRQDQPATLNINVYDGLASESAAADPDIEFSDVGLKFYQSQGLEPVANQVAGTADPNPVLRVVQTDDDSGACVTRVQNRSLDVALGFECVNPSNCVAGQALTLAGVSVGANAQGASGNLTAVNLGFAADGFAAIPLMYTDVGEVRLHGTLTLPEDGNNPAITVTGASNSFVVKPYTLAVSDVSRADATANPKTQSTGEGFVAAGEAFSVTVEARNSLGNVTPNFGNESTPQKPVLDEADLTLQYPSGGSKGTLSGTGAFTKVSGNSGQFNNISLRWSEVGSFTIEPRLNGNKYLSAGDIVAPTSSETVGRFYPERYVLTSTVEDSCSVFSYMDEPAITLNFELQAQSVSGGIVSNYDTLREYDTAGVQLQYEQAGKCLREDDECIYDRLVSDAGDWVEGKRTVAQSNVMFKRDSVPEAPLYELQLALKLTNMPDDRPLMRQIDILDSPPMYVTALDVDPPNLGDCNAPETPPCTAAALGEPLRLLYGRLSLRDAYGPEALKLPVDMRAQYYNGSRWVTNTNDSCTGIWGDDITYHENTACDDSGTSIAVSLNTPVGNSTGVYGDYESNVVSLIGGDAEHSFTPSGVAGQFCEKINLTSKPWLQYNWDDDEDTKDDIVTGRYQFGSYRGHDRIIYWREVLE</sequence>
<dbReference type="InterPro" id="IPR013320">
    <property type="entry name" value="ConA-like_dom_sf"/>
</dbReference>
<feature type="region of interest" description="Disordered" evidence="1">
    <location>
        <begin position="307"/>
        <end position="328"/>
    </location>
</feature>
<dbReference type="PROSITE" id="PS51820">
    <property type="entry name" value="PA14"/>
    <property type="match status" value="1"/>
</dbReference>
<comment type="caution">
    <text evidence="4">The sequence shown here is derived from an EMBL/GenBank/DDBJ whole genome shotgun (WGS) entry which is preliminary data.</text>
</comment>